<feature type="compositionally biased region" description="Basic and acidic residues" evidence="1">
    <location>
        <begin position="353"/>
        <end position="366"/>
    </location>
</feature>
<proteinExistence type="predicted"/>
<accession>A0ABR2ZBS7</accession>
<evidence type="ECO:0000256" key="1">
    <source>
        <dbReference type="SAM" id="MobiDB-lite"/>
    </source>
</evidence>
<dbReference type="Proteomes" id="UP001437256">
    <property type="component" value="Unassembled WGS sequence"/>
</dbReference>
<dbReference type="EMBL" id="JBBXMP010000249">
    <property type="protein sequence ID" value="KAL0059106.1"/>
    <property type="molecule type" value="Genomic_DNA"/>
</dbReference>
<reference evidence="2 3" key="1">
    <citation type="submission" date="2024-05" db="EMBL/GenBank/DDBJ databases">
        <title>A draft genome resource for the thread blight pathogen Marasmius tenuissimus strain MS-2.</title>
        <authorList>
            <person name="Yulfo-Soto G.E."/>
            <person name="Baruah I.K."/>
            <person name="Amoako-Attah I."/>
            <person name="Bukari Y."/>
            <person name="Meinhardt L.W."/>
            <person name="Bailey B.A."/>
            <person name="Cohen S.P."/>
        </authorList>
    </citation>
    <scope>NUCLEOTIDE SEQUENCE [LARGE SCALE GENOMIC DNA]</scope>
    <source>
        <strain evidence="2 3">MS-2</strain>
    </source>
</reference>
<protein>
    <submittedName>
        <fullName evidence="2">Uncharacterized protein</fullName>
    </submittedName>
</protein>
<feature type="region of interest" description="Disordered" evidence="1">
    <location>
        <begin position="353"/>
        <end position="380"/>
    </location>
</feature>
<evidence type="ECO:0000313" key="2">
    <source>
        <dbReference type="EMBL" id="KAL0059106.1"/>
    </source>
</evidence>
<organism evidence="2 3">
    <name type="scientific">Marasmius tenuissimus</name>
    <dbReference type="NCBI Taxonomy" id="585030"/>
    <lineage>
        <taxon>Eukaryota</taxon>
        <taxon>Fungi</taxon>
        <taxon>Dikarya</taxon>
        <taxon>Basidiomycota</taxon>
        <taxon>Agaricomycotina</taxon>
        <taxon>Agaricomycetes</taxon>
        <taxon>Agaricomycetidae</taxon>
        <taxon>Agaricales</taxon>
        <taxon>Marasmiineae</taxon>
        <taxon>Marasmiaceae</taxon>
        <taxon>Marasmius</taxon>
    </lineage>
</organism>
<gene>
    <name evidence="2" type="ORF">AAF712_014177</name>
</gene>
<evidence type="ECO:0000313" key="3">
    <source>
        <dbReference type="Proteomes" id="UP001437256"/>
    </source>
</evidence>
<name>A0ABR2ZBS7_9AGAR</name>
<comment type="caution">
    <text evidence="2">The sequence shown here is derived from an EMBL/GenBank/DDBJ whole genome shotgun (WGS) entry which is preliminary data.</text>
</comment>
<sequence>MSSRTEDNELTLEQKEIMVKENLLSNAARKARTKVSAVVVKIWEGFSALKKVKTVYDIRKANERRRELDWDYLQGKEGAVLASPQASNWSLEVADLQDLVDSPEQLDEAKPFLKLALYREFLREQKAVLGNDKGNKTSDNSTEWAQALLYVPELVEVDRNSSFRADIVYPPNFTIAINHNAKKATNLAFFHPDNFDILIQEFPHAKMKKPASLAQSDKKPAILDLDDLLRKLGVDPADNMEGLTTPLRCFDAMDQLLAFTAMIDSKGKKGPHFTFMSDHCRFFRFKDNSEEYYRWWKPLERKLRQEHFLKGYKFNAVHYELQWSNMVNRAESDTHGDARFNARIGKFNKEFGGKRKSYSGRDDGDTFRQGGHKPFPSGNRGTPDIYYLGCAVRGIPLKPIPPLGCPQRQAPLPSFLAQTSLREVQPLRLFQRQRQLMR</sequence>
<keyword evidence="3" id="KW-1185">Reference proteome</keyword>